<evidence type="ECO:0000256" key="1">
    <source>
        <dbReference type="SAM" id="Coils"/>
    </source>
</evidence>
<evidence type="ECO:0000313" key="3">
    <source>
        <dbReference type="RefSeq" id="XP_025832858.1"/>
    </source>
</evidence>
<dbReference type="PANTHER" id="PTHR31935:SF1">
    <property type="entry name" value="COILED-COIL DOMAIN-CONTAINING PROTEIN 13"/>
    <property type="match status" value="1"/>
</dbReference>
<dbReference type="FunCoup" id="A0A7F5RA61">
    <property type="interactions" value="8"/>
</dbReference>
<dbReference type="GO" id="GO:0031122">
    <property type="term" value="P:cytoplasmic microtubule organization"/>
    <property type="evidence" value="ECO:0007669"/>
    <property type="project" value="TreeGrafter"/>
</dbReference>
<evidence type="ECO:0000313" key="2">
    <source>
        <dbReference type="Proteomes" id="UP000192223"/>
    </source>
</evidence>
<sequence>MTSNDEIENLSNSKADNLGLGDINVPEIPSHIIFPNELNLYLRDQVQCLMFEKGKLQKKIVECEEDLTRCKCEITLLKSKLEQYEQLCAPNSNYANLANTYNCKIVELSKTLREKSCELEKYKTKCSKLEQTIVEFQKNDKEAEVTETHKDAENEDDSENKIKYLQDNLNFTKAKLCEARNINLKLKNDLKFANKLLLQEIGDNFDTIQKNICTAGSNWRGRAQIICDLQQKNNELKEKLKLYQDKDQGKVDLRKDDNKKIDALQQENQNLRKVLEDTKKKLDVLRARCKVYESESIMLKTKLSVTAEQNEKNNKIITHLTSQISDFHEKQNSTDNEKQKLTNNLEKENKNLKLQLSKEKCLLEKLQKELDMKISCIEMLKRDSENKKNASYFDSTNADIRKLEGERIRLVELTEMLNKRLENEKEAHFKTQSNYLFERHRAAKLEAKLARVKTEGCSTNRSSNYSTTSSRQFNTNEELENRLELANETIKSLETKLNLEKQERVMDFEKFTEILKYQTINSASEWD</sequence>
<feature type="coiled-coil region" evidence="1">
    <location>
        <begin position="476"/>
        <end position="503"/>
    </location>
</feature>
<dbReference type="PANTHER" id="PTHR31935">
    <property type="entry name" value="COILED-COIL DOMAIN-CONTAINING PROTEIN 13"/>
    <property type="match status" value="1"/>
</dbReference>
<feature type="coiled-coil region" evidence="1">
    <location>
        <begin position="226"/>
        <end position="295"/>
    </location>
</feature>
<protein>
    <submittedName>
        <fullName evidence="3">Leucine-rich repeat-containing protein DDB_G0290503</fullName>
    </submittedName>
</protein>
<dbReference type="RefSeq" id="XP_025832858.1">
    <property type="nucleotide sequence ID" value="XM_025977073.1"/>
</dbReference>
<dbReference type="GO" id="GO:1905515">
    <property type="term" value="P:non-motile cilium assembly"/>
    <property type="evidence" value="ECO:0007669"/>
    <property type="project" value="TreeGrafter"/>
</dbReference>
<dbReference type="GO" id="GO:0034451">
    <property type="term" value="C:centriolar satellite"/>
    <property type="evidence" value="ECO:0007669"/>
    <property type="project" value="TreeGrafter"/>
</dbReference>
<keyword evidence="1" id="KW-0175">Coiled coil</keyword>
<organism evidence="2 3">
    <name type="scientific">Agrilus planipennis</name>
    <name type="common">Emerald ash borer</name>
    <name type="synonym">Agrilus marcopoli</name>
    <dbReference type="NCBI Taxonomy" id="224129"/>
    <lineage>
        <taxon>Eukaryota</taxon>
        <taxon>Metazoa</taxon>
        <taxon>Ecdysozoa</taxon>
        <taxon>Arthropoda</taxon>
        <taxon>Hexapoda</taxon>
        <taxon>Insecta</taxon>
        <taxon>Pterygota</taxon>
        <taxon>Neoptera</taxon>
        <taxon>Endopterygota</taxon>
        <taxon>Coleoptera</taxon>
        <taxon>Polyphaga</taxon>
        <taxon>Elateriformia</taxon>
        <taxon>Buprestoidea</taxon>
        <taxon>Buprestidae</taxon>
        <taxon>Agrilinae</taxon>
        <taxon>Agrilus</taxon>
    </lineage>
</organism>
<gene>
    <name evidence="3" type="primary">LOC108743173</name>
</gene>
<reference evidence="3" key="1">
    <citation type="submission" date="2025-08" db="UniProtKB">
        <authorList>
            <consortium name="RefSeq"/>
        </authorList>
    </citation>
    <scope>IDENTIFICATION</scope>
    <source>
        <tissue evidence="3">Entire body</tissue>
    </source>
</reference>
<dbReference type="InterPro" id="IPR038929">
    <property type="entry name" value="CCDC13"/>
</dbReference>
<feature type="coiled-coil region" evidence="1">
    <location>
        <begin position="67"/>
        <end position="139"/>
    </location>
</feature>
<dbReference type="GeneID" id="108743173"/>
<dbReference type="InParanoid" id="A0A7F5RA61"/>
<name>A0A7F5RA61_AGRPL</name>
<dbReference type="OrthoDB" id="10070368at2759"/>
<keyword evidence="2" id="KW-1185">Reference proteome</keyword>
<accession>A0A7F5RA61</accession>
<proteinExistence type="predicted"/>
<feature type="coiled-coil region" evidence="1">
    <location>
        <begin position="331"/>
        <end position="383"/>
    </location>
</feature>
<dbReference type="KEGG" id="apln:108743173"/>
<dbReference type="Proteomes" id="UP000192223">
    <property type="component" value="Unplaced"/>
</dbReference>
<dbReference type="AlphaFoldDB" id="A0A7F5RA61"/>